<gene>
    <name evidence="1" type="ORF">DL762_008388</name>
</gene>
<proteinExistence type="predicted"/>
<sequence length="220" mass="24786">MVRRYRMKDLRDARPPLRQQDLFFLALMAGGDYHDGIPGCGPAVAIEAARAGYSGELRALLLVGRPTKAWRNKLSLPERRRKNMVDLSTGTKRQMLEGLREWTAKYLDWKDAYHACKFVNNLTPAPLARKLVIHSETGVDGSYLVKAMHGVKPMNKQMADAGDINDDESSGNSTSQLRVSYFPATVINIDVSGEQIVEGYKANMEKLFDPQKDDRGWFPR</sequence>
<accession>A0ABY0GWC5</accession>
<dbReference type="EMBL" id="QJNS01000351">
    <property type="protein sequence ID" value="RYO78998.1"/>
    <property type="molecule type" value="Genomic_DNA"/>
</dbReference>
<dbReference type="Proteomes" id="UP000294003">
    <property type="component" value="Unassembled WGS sequence"/>
</dbReference>
<evidence type="ECO:0000313" key="1">
    <source>
        <dbReference type="EMBL" id="RYO78998.1"/>
    </source>
</evidence>
<comment type="caution">
    <text evidence="1">The sequence shown here is derived from an EMBL/GenBank/DDBJ whole genome shotgun (WGS) entry which is preliminary data.</text>
</comment>
<evidence type="ECO:0000313" key="2">
    <source>
        <dbReference type="Proteomes" id="UP000294003"/>
    </source>
</evidence>
<dbReference type="InterPro" id="IPR036279">
    <property type="entry name" value="5-3_exonuclease_C_sf"/>
</dbReference>
<name>A0ABY0GWC5_9PEZI</name>
<reference evidence="1 2" key="1">
    <citation type="submission" date="2018-06" db="EMBL/GenBank/DDBJ databases">
        <title>Complete Genomes of Monosporascus.</title>
        <authorList>
            <person name="Robinson A.J."/>
            <person name="Natvig D.O."/>
        </authorList>
    </citation>
    <scope>NUCLEOTIDE SEQUENCE [LARGE SCALE GENOMIC DNA]</scope>
    <source>
        <strain evidence="1 2">CBS 609.92</strain>
    </source>
</reference>
<protein>
    <submittedName>
        <fullName evidence="1">Uncharacterized protein</fullName>
    </submittedName>
</protein>
<dbReference type="CDD" id="cd09900">
    <property type="entry name" value="H3TH_XPG-like"/>
    <property type="match status" value="1"/>
</dbReference>
<keyword evidence="2" id="KW-1185">Reference proteome</keyword>
<dbReference type="SUPFAM" id="SSF47807">
    <property type="entry name" value="5' to 3' exonuclease, C-terminal subdomain"/>
    <property type="match status" value="1"/>
</dbReference>
<organism evidence="1 2">
    <name type="scientific">Monosporascus cannonballus</name>
    <dbReference type="NCBI Taxonomy" id="155416"/>
    <lineage>
        <taxon>Eukaryota</taxon>
        <taxon>Fungi</taxon>
        <taxon>Dikarya</taxon>
        <taxon>Ascomycota</taxon>
        <taxon>Pezizomycotina</taxon>
        <taxon>Sordariomycetes</taxon>
        <taxon>Xylariomycetidae</taxon>
        <taxon>Xylariales</taxon>
        <taxon>Xylariales incertae sedis</taxon>
        <taxon>Monosporascus</taxon>
    </lineage>
</organism>